<dbReference type="EMBL" id="CM037153">
    <property type="protein sequence ID" value="KAH7858670.1"/>
    <property type="molecule type" value="Genomic_DNA"/>
</dbReference>
<gene>
    <name evidence="1" type="ORF">Vadar_026469</name>
</gene>
<name>A0ACB7Z0D0_9ERIC</name>
<keyword evidence="2" id="KW-1185">Reference proteome</keyword>
<comment type="caution">
    <text evidence="1">The sequence shown here is derived from an EMBL/GenBank/DDBJ whole genome shotgun (WGS) entry which is preliminary data.</text>
</comment>
<evidence type="ECO:0000313" key="2">
    <source>
        <dbReference type="Proteomes" id="UP000828048"/>
    </source>
</evidence>
<evidence type="ECO:0000313" key="1">
    <source>
        <dbReference type="EMBL" id="KAH7858670.1"/>
    </source>
</evidence>
<sequence length="115" mass="12728">MPWALWTWYRNQDSQSKVGDQIYIVRQPAHRLLFATLLHSHPVVLLPPHASFAAPRATFAPPPPASFAPPLAPRTFFAPLPHASFAPPPTLFLALQETTPFEHQPSFVAGLDVLS</sequence>
<reference evidence="1 2" key="1">
    <citation type="journal article" date="2021" name="Hortic Res">
        <title>High-quality reference genome and annotation aids understanding of berry development for evergreen blueberry (Vaccinium darrowii).</title>
        <authorList>
            <person name="Yu J."/>
            <person name="Hulse-Kemp A.M."/>
            <person name="Babiker E."/>
            <person name="Staton M."/>
        </authorList>
    </citation>
    <scope>NUCLEOTIDE SEQUENCE [LARGE SCALE GENOMIC DNA]</scope>
    <source>
        <strain evidence="2">cv. NJ 8807/NJ 8810</strain>
        <tissue evidence="1">Young leaf</tissue>
    </source>
</reference>
<proteinExistence type="predicted"/>
<dbReference type="Proteomes" id="UP000828048">
    <property type="component" value="Chromosome 3"/>
</dbReference>
<protein>
    <submittedName>
        <fullName evidence="1">Uncharacterized protein</fullName>
    </submittedName>
</protein>
<accession>A0ACB7Z0D0</accession>
<organism evidence="1 2">
    <name type="scientific">Vaccinium darrowii</name>
    <dbReference type="NCBI Taxonomy" id="229202"/>
    <lineage>
        <taxon>Eukaryota</taxon>
        <taxon>Viridiplantae</taxon>
        <taxon>Streptophyta</taxon>
        <taxon>Embryophyta</taxon>
        <taxon>Tracheophyta</taxon>
        <taxon>Spermatophyta</taxon>
        <taxon>Magnoliopsida</taxon>
        <taxon>eudicotyledons</taxon>
        <taxon>Gunneridae</taxon>
        <taxon>Pentapetalae</taxon>
        <taxon>asterids</taxon>
        <taxon>Ericales</taxon>
        <taxon>Ericaceae</taxon>
        <taxon>Vaccinioideae</taxon>
        <taxon>Vaccinieae</taxon>
        <taxon>Vaccinium</taxon>
    </lineage>
</organism>